<dbReference type="Proteomes" id="UP000829560">
    <property type="component" value="Chromosome"/>
</dbReference>
<organism evidence="1 2">
    <name type="scientific">Psychrobacter raelei</name>
    <dbReference type="NCBI Taxonomy" id="2565531"/>
    <lineage>
        <taxon>Bacteria</taxon>
        <taxon>Pseudomonadati</taxon>
        <taxon>Pseudomonadota</taxon>
        <taxon>Gammaproteobacteria</taxon>
        <taxon>Moraxellales</taxon>
        <taxon>Moraxellaceae</taxon>
        <taxon>Psychrobacter</taxon>
    </lineage>
</organism>
<sequence length="85" mass="9863">MLIQTNQSLPRKPSIPVELVEAWLAEHPEKQAESLTGKVSRKNYGSIDPERAINNQRKAIERDKRISDELARIARRERRKLELSC</sequence>
<protein>
    <submittedName>
        <fullName evidence="1">Uncharacterized protein</fullName>
    </submittedName>
</protein>
<dbReference type="RefSeq" id="WP_241878301.1">
    <property type="nucleotide sequence ID" value="NZ_CP093310.2"/>
</dbReference>
<evidence type="ECO:0000313" key="2">
    <source>
        <dbReference type="Proteomes" id="UP000829560"/>
    </source>
</evidence>
<proteinExistence type="predicted"/>
<keyword evidence="2" id="KW-1185">Reference proteome</keyword>
<gene>
    <name evidence="1" type="ORF">MN210_11135</name>
</gene>
<dbReference type="KEGG" id="prae:MN210_11135"/>
<accession>A0AAT9PCE3</accession>
<dbReference type="AlphaFoldDB" id="A0AAT9PCE3"/>
<evidence type="ECO:0000313" key="1">
    <source>
        <dbReference type="EMBL" id="UNK04754.1"/>
    </source>
</evidence>
<name>A0AAT9PCE3_9GAMM</name>
<reference evidence="1" key="1">
    <citation type="submission" date="2024-03" db="EMBL/GenBank/DDBJ databases">
        <title>Psychrobacter raelis sp. nov. isolated from a dog with peritonitis.</title>
        <authorList>
            <person name="Schiavone A."/>
            <person name="Manzulli V."/>
            <person name="Camarda A."/>
            <person name="Cafiero M.A."/>
            <person name="Vasco I."/>
            <person name="Marino L."/>
            <person name="Pennuzzi G."/>
            <person name="Serrecchia L."/>
            <person name="Galante D."/>
            <person name="Pugliese N."/>
        </authorList>
    </citation>
    <scope>NUCLEOTIDE SEQUENCE</scope>
    <source>
        <strain evidence="1">PraFG1</strain>
    </source>
</reference>
<dbReference type="EMBL" id="CP093310">
    <property type="protein sequence ID" value="UNK04754.1"/>
    <property type="molecule type" value="Genomic_DNA"/>
</dbReference>